<comment type="caution">
    <text evidence="2">The sequence shown here is derived from an EMBL/GenBank/DDBJ whole genome shotgun (WGS) entry which is preliminary data.</text>
</comment>
<sequence>MTHQSEQHKTQEVPKNDFHTLPIKDDKDSGTTPSVLVGNPGLKDGGVVTTQAGPVIPDSQLAGVPVKSSAELDQQAQALNKPKPANP</sequence>
<evidence type="ECO:0000256" key="1">
    <source>
        <dbReference type="SAM" id="MobiDB-lite"/>
    </source>
</evidence>
<dbReference type="AlphaFoldDB" id="A0A5B0LJR6"/>
<proteinExistence type="predicted"/>
<dbReference type="OrthoDB" id="2496376at2759"/>
<reference evidence="2 3" key="1">
    <citation type="submission" date="2019-05" db="EMBL/GenBank/DDBJ databases">
        <title>Emergence of the Ug99 lineage of the wheat stem rust pathogen through somatic hybridization.</title>
        <authorList>
            <person name="Li F."/>
            <person name="Upadhyaya N.M."/>
            <person name="Sperschneider J."/>
            <person name="Matny O."/>
            <person name="Nguyen-Phuc H."/>
            <person name="Mago R."/>
            <person name="Raley C."/>
            <person name="Miller M.E."/>
            <person name="Silverstein K.A.T."/>
            <person name="Henningsen E."/>
            <person name="Hirsch C.D."/>
            <person name="Visser B."/>
            <person name="Pretorius Z.A."/>
            <person name="Steffenson B.J."/>
            <person name="Schwessinger B."/>
            <person name="Dodds P.N."/>
            <person name="Figueroa M."/>
        </authorList>
    </citation>
    <scope>NUCLEOTIDE SEQUENCE [LARGE SCALE GENOMIC DNA]</scope>
    <source>
        <strain evidence="2">21-0</strain>
    </source>
</reference>
<evidence type="ECO:0000313" key="2">
    <source>
        <dbReference type="EMBL" id="KAA1064591.1"/>
    </source>
</evidence>
<name>A0A5B0LJR6_PUCGR</name>
<protein>
    <submittedName>
        <fullName evidence="2">Uncharacterized protein</fullName>
    </submittedName>
</protein>
<dbReference type="Proteomes" id="UP000324748">
    <property type="component" value="Unassembled WGS sequence"/>
</dbReference>
<keyword evidence="3" id="KW-1185">Reference proteome</keyword>
<evidence type="ECO:0000313" key="3">
    <source>
        <dbReference type="Proteomes" id="UP000324748"/>
    </source>
</evidence>
<feature type="region of interest" description="Disordered" evidence="1">
    <location>
        <begin position="1"/>
        <end position="87"/>
    </location>
</feature>
<dbReference type="EMBL" id="VSWC01000197">
    <property type="protein sequence ID" value="KAA1064591.1"/>
    <property type="molecule type" value="Genomic_DNA"/>
</dbReference>
<organism evidence="2 3">
    <name type="scientific">Puccinia graminis f. sp. tritici</name>
    <dbReference type="NCBI Taxonomy" id="56615"/>
    <lineage>
        <taxon>Eukaryota</taxon>
        <taxon>Fungi</taxon>
        <taxon>Dikarya</taxon>
        <taxon>Basidiomycota</taxon>
        <taxon>Pucciniomycotina</taxon>
        <taxon>Pucciniomycetes</taxon>
        <taxon>Pucciniales</taxon>
        <taxon>Pucciniaceae</taxon>
        <taxon>Puccinia</taxon>
    </lineage>
</organism>
<feature type="compositionally biased region" description="Basic and acidic residues" evidence="1">
    <location>
        <begin position="1"/>
        <end position="29"/>
    </location>
</feature>
<gene>
    <name evidence="2" type="ORF">PGT21_008811</name>
</gene>
<accession>A0A5B0LJR6</accession>